<dbReference type="EMBL" id="LUUL01000072">
    <property type="protein sequence ID" value="OAI26350.1"/>
    <property type="molecule type" value="Genomic_DNA"/>
</dbReference>
<dbReference type="AlphaFoldDB" id="A0AA91DCV2"/>
<organism evidence="1 2">
    <name type="scientific">Methylomonas koyamae</name>
    <dbReference type="NCBI Taxonomy" id="702114"/>
    <lineage>
        <taxon>Bacteria</taxon>
        <taxon>Pseudomonadati</taxon>
        <taxon>Pseudomonadota</taxon>
        <taxon>Gammaproteobacteria</taxon>
        <taxon>Methylococcales</taxon>
        <taxon>Methylococcaceae</taxon>
        <taxon>Methylomonas</taxon>
    </lineage>
</organism>
<proteinExistence type="predicted"/>
<evidence type="ECO:0000313" key="2">
    <source>
        <dbReference type="Proteomes" id="UP000077734"/>
    </source>
</evidence>
<name>A0AA91DCV2_9GAMM</name>
<sequence>MAMARCGKNIQYLVTHEALSVKICKIAEITEFCGYRAVVSAFGNIRFSLMGYWISLEVGDGCYAL</sequence>
<evidence type="ECO:0000313" key="1">
    <source>
        <dbReference type="EMBL" id="OAI26350.1"/>
    </source>
</evidence>
<comment type="caution">
    <text evidence="1">The sequence shown here is derived from an EMBL/GenBank/DDBJ whole genome shotgun (WGS) entry which is preliminary data.</text>
</comment>
<dbReference type="Proteomes" id="UP000077734">
    <property type="component" value="Unassembled WGS sequence"/>
</dbReference>
<protein>
    <submittedName>
        <fullName evidence="1">Uncharacterized protein</fullName>
    </submittedName>
</protein>
<keyword evidence="2" id="KW-1185">Reference proteome</keyword>
<accession>A0AA91DCV2</accession>
<reference evidence="1 2" key="1">
    <citation type="submission" date="2016-03" db="EMBL/GenBank/DDBJ databases">
        <authorList>
            <person name="Heylen K."/>
            <person name="De Vos P."/>
            <person name="Vekeman B."/>
        </authorList>
    </citation>
    <scope>NUCLEOTIDE SEQUENCE [LARGE SCALE GENOMIC DNA]</scope>
    <source>
        <strain evidence="1 2">R-49807</strain>
    </source>
</reference>
<gene>
    <name evidence="1" type="ORF">A1356_11560</name>
</gene>